<dbReference type="Proteomes" id="UP001456524">
    <property type="component" value="Unassembled WGS sequence"/>
</dbReference>
<protein>
    <submittedName>
        <fullName evidence="1">Uncharacterized protein</fullName>
    </submittedName>
</protein>
<sequence>MKVGTIVSVSASSTFHPPDHAYPHHIFAHASQSPPNMSKMKLLLCIFVLFLASVRNAYAARGCNQMRAECTLVVGIGIAESCANRCQEFASLVYQKALNYCVGRDGMTQVFVKSDPKIMGNPPIKVCTCLTQHTVWRLSRGCDTDNYINEVCLTGAGATFGDSDISVHNVHC</sequence>
<evidence type="ECO:0000313" key="1">
    <source>
        <dbReference type="EMBL" id="KAK8176947.1"/>
    </source>
</evidence>
<organism evidence="1 2">
    <name type="scientific">Phyllosticta citrichinensis</name>
    <dbReference type="NCBI Taxonomy" id="1130410"/>
    <lineage>
        <taxon>Eukaryota</taxon>
        <taxon>Fungi</taxon>
        <taxon>Dikarya</taxon>
        <taxon>Ascomycota</taxon>
        <taxon>Pezizomycotina</taxon>
        <taxon>Dothideomycetes</taxon>
        <taxon>Dothideomycetes incertae sedis</taxon>
        <taxon>Botryosphaeriales</taxon>
        <taxon>Phyllostictaceae</taxon>
        <taxon>Phyllosticta</taxon>
    </lineage>
</organism>
<name>A0ABR1Y500_9PEZI</name>
<accession>A0ABR1Y500</accession>
<dbReference type="EMBL" id="JBBWUH010000001">
    <property type="protein sequence ID" value="KAK8176947.1"/>
    <property type="molecule type" value="Genomic_DNA"/>
</dbReference>
<evidence type="ECO:0000313" key="2">
    <source>
        <dbReference type="Proteomes" id="UP001456524"/>
    </source>
</evidence>
<gene>
    <name evidence="1" type="ORF">IWX90DRAFT_3870</name>
</gene>
<keyword evidence="2" id="KW-1185">Reference proteome</keyword>
<comment type="caution">
    <text evidence="1">The sequence shown here is derived from an EMBL/GenBank/DDBJ whole genome shotgun (WGS) entry which is preliminary data.</text>
</comment>
<reference evidence="1 2" key="1">
    <citation type="journal article" date="2022" name="G3 (Bethesda)">
        <title>Enemy or ally: a genomic approach to elucidate the lifestyle of Phyllosticta citrichinaensis.</title>
        <authorList>
            <person name="Buijs V.A."/>
            <person name="Groenewald J.Z."/>
            <person name="Haridas S."/>
            <person name="LaButti K.M."/>
            <person name="Lipzen A."/>
            <person name="Martin F.M."/>
            <person name="Barry K."/>
            <person name="Grigoriev I.V."/>
            <person name="Crous P.W."/>
            <person name="Seidl M.F."/>
        </authorList>
    </citation>
    <scope>NUCLEOTIDE SEQUENCE [LARGE SCALE GENOMIC DNA]</scope>
    <source>
        <strain evidence="1 2">CBS 129764</strain>
    </source>
</reference>
<proteinExistence type="predicted"/>